<dbReference type="InterPro" id="IPR011990">
    <property type="entry name" value="TPR-like_helical_dom_sf"/>
</dbReference>
<organism evidence="3 4">
    <name type="scientific">Knufia fluminis</name>
    <dbReference type="NCBI Taxonomy" id="191047"/>
    <lineage>
        <taxon>Eukaryota</taxon>
        <taxon>Fungi</taxon>
        <taxon>Dikarya</taxon>
        <taxon>Ascomycota</taxon>
        <taxon>Pezizomycotina</taxon>
        <taxon>Eurotiomycetes</taxon>
        <taxon>Chaetothyriomycetidae</taxon>
        <taxon>Chaetothyriales</taxon>
        <taxon>Trichomeriaceae</taxon>
        <taxon>Knufia</taxon>
    </lineage>
</organism>
<dbReference type="Pfam" id="PF12796">
    <property type="entry name" value="Ank_2"/>
    <property type="match status" value="1"/>
</dbReference>
<dbReference type="Gene3D" id="1.25.40.20">
    <property type="entry name" value="Ankyrin repeat-containing domain"/>
    <property type="match status" value="1"/>
</dbReference>
<dbReference type="InterPro" id="IPR053137">
    <property type="entry name" value="NLR-like"/>
</dbReference>
<dbReference type="PANTHER" id="PTHR46082">
    <property type="entry name" value="ATP/GTP-BINDING PROTEIN-RELATED"/>
    <property type="match status" value="1"/>
</dbReference>
<evidence type="ECO:0000256" key="2">
    <source>
        <dbReference type="SAM" id="MobiDB-lite"/>
    </source>
</evidence>
<proteinExistence type="predicted"/>
<dbReference type="SUPFAM" id="SSF48452">
    <property type="entry name" value="TPR-like"/>
    <property type="match status" value="2"/>
</dbReference>
<feature type="region of interest" description="Disordered" evidence="2">
    <location>
        <begin position="101"/>
        <end position="163"/>
    </location>
</feature>
<reference evidence="3 4" key="1">
    <citation type="submission" date="2022-12" db="EMBL/GenBank/DDBJ databases">
        <title>Genomic features and morphological characterization of a novel Knufia sp. strain isolated from spacecraft assembly facility.</title>
        <authorList>
            <person name="Teixeira M."/>
            <person name="Chander A.M."/>
            <person name="Stajich J.E."/>
            <person name="Venkateswaran K."/>
        </authorList>
    </citation>
    <scope>NUCLEOTIDE SEQUENCE [LARGE SCALE GENOMIC DNA]</scope>
    <source>
        <strain evidence="3 4">FJI-L2-BK-P2</strain>
    </source>
</reference>
<feature type="compositionally biased region" description="Low complexity" evidence="2">
    <location>
        <begin position="126"/>
        <end position="137"/>
    </location>
</feature>
<evidence type="ECO:0000313" key="4">
    <source>
        <dbReference type="Proteomes" id="UP001316803"/>
    </source>
</evidence>
<name>A0AAN8I368_9EURO</name>
<dbReference type="Gene3D" id="1.25.40.10">
    <property type="entry name" value="Tetratricopeptide repeat domain"/>
    <property type="match status" value="2"/>
</dbReference>
<dbReference type="AlphaFoldDB" id="A0AAN8I368"/>
<accession>A0AAN8I368</accession>
<keyword evidence="1" id="KW-0040">ANK repeat</keyword>
<evidence type="ECO:0000313" key="3">
    <source>
        <dbReference type="EMBL" id="KAK5947991.1"/>
    </source>
</evidence>
<dbReference type="PROSITE" id="PS50297">
    <property type="entry name" value="ANK_REP_REGION"/>
    <property type="match status" value="3"/>
</dbReference>
<feature type="repeat" description="ANK" evidence="1">
    <location>
        <begin position="467"/>
        <end position="496"/>
    </location>
</feature>
<dbReference type="InterPro" id="IPR036770">
    <property type="entry name" value="Ankyrin_rpt-contain_sf"/>
</dbReference>
<evidence type="ECO:0000256" key="1">
    <source>
        <dbReference type="PROSITE-ProRule" id="PRU00023"/>
    </source>
</evidence>
<dbReference type="Proteomes" id="UP001316803">
    <property type="component" value="Unassembled WGS sequence"/>
</dbReference>
<keyword evidence="4" id="KW-1185">Reference proteome</keyword>
<dbReference type="SUPFAM" id="SSF48403">
    <property type="entry name" value="Ankyrin repeat"/>
    <property type="match status" value="1"/>
</dbReference>
<dbReference type="Pfam" id="PF13374">
    <property type="entry name" value="TPR_10"/>
    <property type="match status" value="2"/>
</dbReference>
<protein>
    <submittedName>
        <fullName evidence="3">Uncharacterized protein</fullName>
    </submittedName>
</protein>
<sequence length="788" mass="86016">MSMIKESTWWKTFKQTYPGFGGFLLLRYAPRRMADADKKAGKTWVYTSDQTLSLCGAPIFFSVNKLGLDARCAPRQATLGNIIYLDGRPFGLTVAHPLVNQPHDDQTTSHGCQSDPVFYMDDSDDSSSSFSSSPSNSTEPSVGHAGHVLQPVHDGGQAPSIPLEGRPRLLGELVYSSRGQPDDDVDWALIVMTQDTEVSSGQSIATIGTYTNNKREPVAIKPPTFIADSAGGPIAVFTTGKERSLIQGVLGPNKALICLPGSRQHLLLQHLLLPEKLSLGACGKWVFDHQGNWYGHVVAGMPGTKVAYVAPAAGIVDSIRLTTRMTSLSLESPQPGFPVEKIKPSSTSMRHAINAPALSKRQSPAEQKPRIKALRPDRTSVLDRVYNLDASSNAQRARYSNALQAASAGGHEKVVQILVEQGADVNTQGGHFGNALQAASARGHEKVVQMLLERGADVNAQAGYFGNALYAASEGGHEKAVQILVDKGADVNAQGGHKTKLGADHPSMLSSMADLASTYSNQGRWEEAEQLEVQVLEARKTKLGADHPDTLTSTNNLALTYKQQGRWQEAEQLQVQVLEMRKTKLGVDHPDTLKSITNLASTYWNQGRLEEAEQLQVQELEMSKTKLGLDHPDTLLSMDNLALTYSSQERWAEAEQLQVQVVEIFETKLGTDHPNTLTSMNNLALTYSDQGRWAEAEQLQVQVLEIQKTKLGVDHPSMLTSMRNLAFTWKDLGRDEEAVQLMRECVQRQIHVLGATHPHAISSRETLAAWEAKDLTRSTGLSTDEAAN</sequence>
<dbReference type="EMBL" id="JAKLMC020000056">
    <property type="protein sequence ID" value="KAK5947991.1"/>
    <property type="molecule type" value="Genomic_DNA"/>
</dbReference>
<dbReference type="Pfam" id="PF00023">
    <property type="entry name" value="Ank"/>
    <property type="match status" value="1"/>
</dbReference>
<dbReference type="PANTHER" id="PTHR46082:SF11">
    <property type="entry name" value="AAA+ ATPASE DOMAIN-CONTAINING PROTEIN-RELATED"/>
    <property type="match status" value="1"/>
</dbReference>
<feature type="repeat" description="ANK" evidence="1">
    <location>
        <begin position="398"/>
        <end position="430"/>
    </location>
</feature>
<comment type="caution">
    <text evidence="3">The sequence shown here is derived from an EMBL/GenBank/DDBJ whole genome shotgun (WGS) entry which is preliminary data.</text>
</comment>
<dbReference type="PROSITE" id="PS50088">
    <property type="entry name" value="ANK_REPEAT"/>
    <property type="match status" value="3"/>
</dbReference>
<feature type="repeat" description="ANK" evidence="1">
    <location>
        <begin position="431"/>
        <end position="463"/>
    </location>
</feature>
<dbReference type="PRINTS" id="PR00381">
    <property type="entry name" value="KINESINLIGHT"/>
</dbReference>
<dbReference type="SMART" id="SM00248">
    <property type="entry name" value="ANK"/>
    <property type="match status" value="3"/>
</dbReference>
<dbReference type="Pfam" id="PF13424">
    <property type="entry name" value="TPR_12"/>
    <property type="match status" value="2"/>
</dbReference>
<dbReference type="InterPro" id="IPR002110">
    <property type="entry name" value="Ankyrin_rpt"/>
</dbReference>
<gene>
    <name evidence="3" type="ORF">OHC33_010975</name>
</gene>